<dbReference type="Pfam" id="PF05406">
    <property type="entry name" value="WGR"/>
    <property type="match status" value="1"/>
</dbReference>
<accession>A0A085ZLW2</accession>
<dbReference type="AlphaFoldDB" id="A0A085ZLW2"/>
<evidence type="ECO:0000313" key="2">
    <source>
        <dbReference type="EMBL" id="KFF05426.1"/>
    </source>
</evidence>
<dbReference type="PROSITE" id="PS51977">
    <property type="entry name" value="WGR"/>
    <property type="match status" value="1"/>
</dbReference>
<protein>
    <recommendedName>
        <fullName evidence="1">WGR domain-containing protein</fullName>
    </recommendedName>
</protein>
<sequence>MKLIKQIKLFYKEGNSDKVYEIDLCSIDANNYVVNFRYGRRGAVLKDGTKTPEYVSAEKAQIIFDKLENEKKVKGYASEIETLIDLPSLESVEPNSINGVILQRLEDAVTGRQTFNTQWKTSRVIWKAGLLDIQEAVPYIIKLASKGDDLQTYSAIWALIKLKSTAATDVFKSNAFQAKQKEYIKNLAHEGLLGILKEEERQKHIAVILETLPQEAKYYIDKKDYDALVVFLQEELANNSINYLTALYLASKFDAKLHEIVVFLLEAVPFRPPYFKHIRAIYKLAHIRVDSDAIAVLAYRFEDENPMFTRTVSLEDEYYNSQFIAVLNERVNIGKELRAKDSKIAFSNFTKLYFQKNSLRFLKELDAATDSKKYLRFAVSILSKYTEDNYTKAEKSPINTYGQYNYNDRKYYYTVVDYPECSNLLLLSTILFGNDKKRILTSKMKFILSQEIFSSSHYYYSENEVTKVSDKIPAAQNNTNTENQNTGSVLDAAKKVFSTFFGKKEEKKPQSLIVPEAKEEEKVAIEKVTNRLELFPEHWDAFPEAYIQLLMEAQMNIIHQFAYHNLKARNDFDTLINRFDEASILKLLNSDFAIPNNLGFETIVLKNATLSTNVSFIGDVLNSKTESARNWAKNHIAANPALFLNDIECVIKLIFNEIPDLKNWISSTLENFAFTEDKAKVITGKVIVDLLTFEESPANNTAATLAIERLKKIAASQLEQLSWDIVARLISSELKTNNLLASSILILKSEKTASKEIPFSLIALFLEGESFEIRKNGIQLLNNYQEDYLLTLSESLLDLLNAAYPDVLEAVVGRIKQLGRSNAAILSAALRNTVYAMIRKEKFEGAHLVFKKFILEETTQLWNTALEPRDVIKLIHAHYRESQLTGYEILKQYTRKDDFTIRQIISLGNHEILAIRQWCWNYFMDRKERIRAERNNALAILDTTWDDTRAFAFHFFKTEFDETDWDLECLISIVDSVLPAVEQFGKEIITRYFNPDDGVTYLTKLSQHPSVNIQLFVTNYLNTYAVDNLPKIKELDFYFRSVLTRVHKSRIAKQRIFQFLHEEGKKSEEAAIFVTEIIDSVSATASIQDKATCIAILTDLKTLYPQLHTHLILKN</sequence>
<dbReference type="Proteomes" id="UP000028715">
    <property type="component" value="Unassembled WGS sequence"/>
</dbReference>
<feature type="domain" description="WGR" evidence="1">
    <location>
        <begin position="1"/>
        <end position="90"/>
    </location>
</feature>
<evidence type="ECO:0000313" key="3">
    <source>
        <dbReference type="Proteomes" id="UP000028715"/>
    </source>
</evidence>
<dbReference type="EMBL" id="JPRL01000001">
    <property type="protein sequence ID" value="KFF05426.1"/>
    <property type="molecule type" value="Genomic_DNA"/>
</dbReference>
<keyword evidence="3" id="KW-1185">Reference proteome</keyword>
<gene>
    <name evidence="2" type="ORF">IW19_07775</name>
</gene>
<dbReference type="OrthoDB" id="435394at2"/>
<reference evidence="2 3" key="1">
    <citation type="submission" date="2014-07" db="EMBL/GenBank/DDBJ databases">
        <title>Genome of Flavobacterium reichenbachii LMG 25512.</title>
        <authorList>
            <person name="Stropko S.J."/>
            <person name="Pipes S.E."/>
            <person name="Newman J.D."/>
        </authorList>
    </citation>
    <scope>NUCLEOTIDE SEQUENCE [LARGE SCALE GENOMIC DNA]</scope>
    <source>
        <strain evidence="2 3">LMG 25512</strain>
    </source>
</reference>
<dbReference type="eggNOG" id="COG3831">
    <property type="taxonomic scope" value="Bacteria"/>
</dbReference>
<dbReference type="STRING" id="362418.IW19_07775"/>
<comment type="caution">
    <text evidence="2">The sequence shown here is derived from an EMBL/GenBank/DDBJ whole genome shotgun (WGS) entry which is preliminary data.</text>
</comment>
<name>A0A085ZLW2_9FLAO</name>
<proteinExistence type="predicted"/>
<dbReference type="Gene3D" id="2.20.140.10">
    <property type="entry name" value="WGR domain"/>
    <property type="match status" value="1"/>
</dbReference>
<evidence type="ECO:0000259" key="1">
    <source>
        <dbReference type="PROSITE" id="PS51977"/>
    </source>
</evidence>
<dbReference type="CDD" id="cd07998">
    <property type="entry name" value="WGR_DNA_ligase"/>
    <property type="match status" value="1"/>
</dbReference>
<dbReference type="RefSeq" id="WP_035682828.1">
    <property type="nucleotide sequence ID" value="NZ_JPRL01000001.1"/>
</dbReference>
<organism evidence="2 3">
    <name type="scientific">Flavobacterium reichenbachii</name>
    <dbReference type="NCBI Taxonomy" id="362418"/>
    <lineage>
        <taxon>Bacteria</taxon>
        <taxon>Pseudomonadati</taxon>
        <taxon>Bacteroidota</taxon>
        <taxon>Flavobacteriia</taxon>
        <taxon>Flavobacteriales</taxon>
        <taxon>Flavobacteriaceae</taxon>
        <taxon>Flavobacterium</taxon>
    </lineage>
</organism>
<dbReference type="InterPro" id="IPR008893">
    <property type="entry name" value="WGR_domain"/>
</dbReference>